<evidence type="ECO:0000259" key="1">
    <source>
        <dbReference type="PROSITE" id="PS50172"/>
    </source>
</evidence>
<evidence type="ECO:0000313" key="2">
    <source>
        <dbReference type="EMBL" id="JAP72787.1"/>
    </source>
</evidence>
<dbReference type="InterPro" id="IPR001357">
    <property type="entry name" value="BRCT_dom"/>
</dbReference>
<dbReference type="InterPro" id="IPR022047">
    <property type="entry name" value="Microcephalin-like"/>
</dbReference>
<dbReference type="PANTHER" id="PTHR14625:SF3">
    <property type="entry name" value="MICROCEPHALIN"/>
    <property type="match status" value="1"/>
</dbReference>
<dbReference type="Pfam" id="PF00533">
    <property type="entry name" value="BRCT"/>
    <property type="match status" value="1"/>
</dbReference>
<dbReference type="CDD" id="cd17751">
    <property type="entry name" value="BRCT_microcephalin_rpt3"/>
    <property type="match status" value="1"/>
</dbReference>
<dbReference type="EMBL" id="GEFM01003009">
    <property type="protein sequence ID" value="JAP72787.1"/>
    <property type="molecule type" value="mRNA"/>
</dbReference>
<name>A0A131Y1N2_IXORI</name>
<feature type="domain" description="BRCT" evidence="1">
    <location>
        <begin position="1"/>
        <end position="79"/>
    </location>
</feature>
<dbReference type="Gene3D" id="3.40.50.10190">
    <property type="entry name" value="BRCT domain"/>
    <property type="match status" value="2"/>
</dbReference>
<proteinExistence type="evidence at transcript level"/>
<dbReference type="PANTHER" id="PTHR14625">
    <property type="entry name" value="MICROCEPHALIN"/>
    <property type="match status" value="1"/>
</dbReference>
<dbReference type="PROSITE" id="PS50172">
    <property type="entry name" value="BRCT"/>
    <property type="match status" value="1"/>
</dbReference>
<dbReference type="GO" id="GO:0000278">
    <property type="term" value="P:mitotic cell cycle"/>
    <property type="evidence" value="ECO:0007669"/>
    <property type="project" value="TreeGrafter"/>
</dbReference>
<dbReference type="SUPFAM" id="SSF52113">
    <property type="entry name" value="BRCT domain"/>
    <property type="match status" value="2"/>
</dbReference>
<dbReference type="AlphaFoldDB" id="A0A131Y1N2"/>
<sequence length="184" mass="20924">MTNVQLGDREAICGIVSKLGRFQVEDDVTERTTHVICGEKLRTLNLLFAMAQGCWILPTKWVYRSLESGHWLDEDPFELSDMFPAVRLSRLDRQKAKKKRNKKGLLTRMGSFYVSHKSSPPHSKMCALIKILGGELTSYQHCNVALGPIEPSKRLPGITHVSEKWLLDSISDYSDQLLTRYTSD</sequence>
<protein>
    <submittedName>
        <fullName evidence="2">Putative transcriptional regulator brca1</fullName>
    </submittedName>
</protein>
<reference evidence="2" key="1">
    <citation type="submission" date="2016-02" db="EMBL/GenBank/DDBJ databases">
        <title>RNAseq analyses of the midgut from blood- or serum-fed Ixodes ricinus ticks.</title>
        <authorList>
            <person name="Perner J."/>
            <person name="Provaznik J."/>
            <person name="Schrenkova J."/>
            <person name="Urbanova V."/>
            <person name="Ribeiro J.M."/>
            <person name="Kopacek P."/>
        </authorList>
    </citation>
    <scope>NUCLEOTIDE SEQUENCE</scope>
    <source>
        <tissue evidence="2">Gut</tissue>
    </source>
</reference>
<dbReference type="CDD" id="cd17736">
    <property type="entry name" value="BRCT_microcephalin_rpt2"/>
    <property type="match status" value="1"/>
</dbReference>
<organism evidence="2">
    <name type="scientific">Ixodes ricinus</name>
    <name type="common">Common tick</name>
    <name type="synonym">Acarus ricinus</name>
    <dbReference type="NCBI Taxonomy" id="34613"/>
    <lineage>
        <taxon>Eukaryota</taxon>
        <taxon>Metazoa</taxon>
        <taxon>Ecdysozoa</taxon>
        <taxon>Arthropoda</taxon>
        <taxon>Chelicerata</taxon>
        <taxon>Arachnida</taxon>
        <taxon>Acari</taxon>
        <taxon>Parasitiformes</taxon>
        <taxon>Ixodida</taxon>
        <taxon>Ixodoidea</taxon>
        <taxon>Ixodidae</taxon>
        <taxon>Ixodinae</taxon>
        <taxon>Ixodes</taxon>
    </lineage>
</organism>
<dbReference type="InterPro" id="IPR036420">
    <property type="entry name" value="BRCT_dom_sf"/>
</dbReference>
<accession>A0A131Y1N2</accession>